<dbReference type="GO" id="GO:0002250">
    <property type="term" value="P:adaptive immune response"/>
    <property type="evidence" value="ECO:0007669"/>
    <property type="project" value="UniProtKB-KW"/>
</dbReference>
<dbReference type="InterPro" id="IPR050199">
    <property type="entry name" value="IgHV"/>
</dbReference>
<reference evidence="7" key="1">
    <citation type="journal article" date="2006" name="Science">
        <title>Ancient noncoding elements conserved in the human genome.</title>
        <authorList>
            <person name="Venkatesh B."/>
            <person name="Kirkness E.F."/>
            <person name="Loh Y.H."/>
            <person name="Halpern A.L."/>
            <person name="Lee A.P."/>
            <person name="Johnson J."/>
            <person name="Dandona N."/>
            <person name="Viswanathan L.D."/>
            <person name="Tay A."/>
            <person name="Venter J.C."/>
            <person name="Strausberg R.L."/>
            <person name="Brenner S."/>
        </authorList>
    </citation>
    <scope>NUCLEOTIDE SEQUENCE [LARGE SCALE GENOMIC DNA]</scope>
</reference>
<accession>A0A4W3GF81</accession>
<evidence type="ECO:0000256" key="2">
    <source>
        <dbReference type="ARBA" id="ARBA00023130"/>
    </source>
</evidence>
<keyword evidence="7" id="KW-1185">Reference proteome</keyword>
<evidence type="ECO:0000259" key="5">
    <source>
        <dbReference type="PROSITE" id="PS50835"/>
    </source>
</evidence>
<dbReference type="GeneTree" id="ENSGT01150000286938"/>
<evidence type="ECO:0000256" key="3">
    <source>
        <dbReference type="ARBA" id="ARBA00043265"/>
    </source>
</evidence>
<feature type="domain" description="Ig-like" evidence="5">
    <location>
        <begin position="21"/>
        <end position="121"/>
    </location>
</feature>
<sequence length="121" mass="13631">MRREVSQSLIFGHLFFTGVQADVVLTQPPSLTGEPGHPLRLTCKTSGFNLGSYNMYWVRQVPGKGLEWIVYYYSSSDNAFAPGIEDRVTVTKDLSNNIFDLTIKSPRVDDTAIYYCARDSQ</sequence>
<evidence type="ECO:0000256" key="1">
    <source>
        <dbReference type="ARBA" id="ARBA00022859"/>
    </source>
</evidence>
<dbReference type="GO" id="GO:0019814">
    <property type="term" value="C:immunoglobulin complex"/>
    <property type="evidence" value="ECO:0007669"/>
    <property type="project" value="UniProtKB-KW"/>
</dbReference>
<dbReference type="SUPFAM" id="SSF48726">
    <property type="entry name" value="Immunoglobulin"/>
    <property type="match status" value="1"/>
</dbReference>
<dbReference type="InterPro" id="IPR013106">
    <property type="entry name" value="Ig_V-set"/>
</dbReference>
<dbReference type="InterPro" id="IPR013783">
    <property type="entry name" value="Ig-like_fold"/>
</dbReference>
<protein>
    <recommendedName>
        <fullName evidence="5">Ig-like domain-containing protein</fullName>
    </recommendedName>
</protein>
<reference evidence="7" key="3">
    <citation type="journal article" date="2014" name="Nature">
        <title>Elephant shark genome provides unique insights into gnathostome evolution.</title>
        <authorList>
            <consortium name="International Elephant Shark Genome Sequencing Consortium"/>
            <person name="Venkatesh B."/>
            <person name="Lee A.P."/>
            <person name="Ravi V."/>
            <person name="Maurya A.K."/>
            <person name="Lian M.M."/>
            <person name="Swann J.B."/>
            <person name="Ohta Y."/>
            <person name="Flajnik M.F."/>
            <person name="Sutoh Y."/>
            <person name="Kasahara M."/>
            <person name="Hoon S."/>
            <person name="Gangu V."/>
            <person name="Roy S.W."/>
            <person name="Irimia M."/>
            <person name="Korzh V."/>
            <person name="Kondrychyn I."/>
            <person name="Lim Z.W."/>
            <person name="Tay B.H."/>
            <person name="Tohari S."/>
            <person name="Kong K.W."/>
            <person name="Ho S."/>
            <person name="Lorente-Galdos B."/>
            <person name="Quilez J."/>
            <person name="Marques-Bonet T."/>
            <person name="Raney B.J."/>
            <person name="Ingham P.W."/>
            <person name="Tay A."/>
            <person name="Hillier L.W."/>
            <person name="Minx P."/>
            <person name="Boehm T."/>
            <person name="Wilson R.K."/>
            <person name="Brenner S."/>
            <person name="Warren W.C."/>
        </authorList>
    </citation>
    <scope>NUCLEOTIDE SEQUENCE [LARGE SCALE GENOMIC DNA]</scope>
</reference>
<dbReference type="Proteomes" id="UP000314986">
    <property type="component" value="Unassembled WGS sequence"/>
</dbReference>
<keyword evidence="4" id="KW-0732">Signal</keyword>
<dbReference type="InterPro" id="IPR007110">
    <property type="entry name" value="Ig-like_dom"/>
</dbReference>
<dbReference type="GO" id="GO:0005576">
    <property type="term" value="C:extracellular region"/>
    <property type="evidence" value="ECO:0007669"/>
    <property type="project" value="UniProtKB-ARBA"/>
</dbReference>
<dbReference type="PANTHER" id="PTHR23266">
    <property type="entry name" value="IMMUNOGLOBULIN HEAVY CHAIN"/>
    <property type="match status" value="1"/>
</dbReference>
<dbReference type="AlphaFoldDB" id="A0A4W3GF81"/>
<dbReference type="PROSITE" id="PS50835">
    <property type="entry name" value="IG_LIKE"/>
    <property type="match status" value="1"/>
</dbReference>
<dbReference type="InParanoid" id="A0A4W3GF81"/>
<reference evidence="6" key="5">
    <citation type="submission" date="2025-09" db="UniProtKB">
        <authorList>
            <consortium name="Ensembl"/>
        </authorList>
    </citation>
    <scope>IDENTIFICATION</scope>
</reference>
<keyword evidence="2" id="KW-1064">Adaptive immunity</keyword>
<dbReference type="OMA" id="EWILHFY"/>
<proteinExistence type="predicted"/>
<dbReference type="Gene3D" id="2.60.40.10">
    <property type="entry name" value="Immunoglobulins"/>
    <property type="match status" value="1"/>
</dbReference>
<evidence type="ECO:0000313" key="6">
    <source>
        <dbReference type="Ensembl" id="ENSCMIP00000002026.1"/>
    </source>
</evidence>
<dbReference type="Pfam" id="PF07686">
    <property type="entry name" value="V-set"/>
    <property type="match status" value="1"/>
</dbReference>
<reference evidence="6" key="4">
    <citation type="submission" date="2025-08" db="UniProtKB">
        <authorList>
            <consortium name="Ensembl"/>
        </authorList>
    </citation>
    <scope>IDENTIFICATION</scope>
</reference>
<dbReference type="Ensembl" id="ENSCMIT00000002103.1">
    <property type="protein sequence ID" value="ENSCMIP00000002026.1"/>
    <property type="gene ID" value="ENSCMIG00000001236.1"/>
</dbReference>
<feature type="chain" id="PRO_5021319014" description="Ig-like domain-containing protein" evidence="4">
    <location>
        <begin position="22"/>
        <end position="121"/>
    </location>
</feature>
<name>A0A4W3GF81_CALMI</name>
<evidence type="ECO:0000313" key="7">
    <source>
        <dbReference type="Proteomes" id="UP000314986"/>
    </source>
</evidence>
<evidence type="ECO:0000256" key="4">
    <source>
        <dbReference type="SAM" id="SignalP"/>
    </source>
</evidence>
<dbReference type="InterPro" id="IPR036179">
    <property type="entry name" value="Ig-like_dom_sf"/>
</dbReference>
<organism evidence="6 7">
    <name type="scientific">Callorhinchus milii</name>
    <name type="common">Ghost shark</name>
    <dbReference type="NCBI Taxonomy" id="7868"/>
    <lineage>
        <taxon>Eukaryota</taxon>
        <taxon>Metazoa</taxon>
        <taxon>Chordata</taxon>
        <taxon>Craniata</taxon>
        <taxon>Vertebrata</taxon>
        <taxon>Chondrichthyes</taxon>
        <taxon>Holocephali</taxon>
        <taxon>Chimaeriformes</taxon>
        <taxon>Callorhinchidae</taxon>
        <taxon>Callorhinchus</taxon>
    </lineage>
</organism>
<keyword evidence="1" id="KW-0391">Immunity</keyword>
<reference evidence="7" key="2">
    <citation type="journal article" date="2007" name="PLoS Biol.">
        <title>Survey sequencing and comparative analysis of the elephant shark (Callorhinchus milii) genome.</title>
        <authorList>
            <person name="Venkatesh B."/>
            <person name="Kirkness E.F."/>
            <person name="Loh Y.H."/>
            <person name="Halpern A.L."/>
            <person name="Lee A.P."/>
            <person name="Johnson J."/>
            <person name="Dandona N."/>
            <person name="Viswanathan L.D."/>
            <person name="Tay A."/>
            <person name="Venter J.C."/>
            <person name="Strausberg R.L."/>
            <person name="Brenner S."/>
        </authorList>
    </citation>
    <scope>NUCLEOTIDE SEQUENCE [LARGE SCALE GENOMIC DNA]</scope>
</reference>
<keyword evidence="3" id="KW-1280">Immunoglobulin</keyword>
<dbReference type="SMART" id="SM00406">
    <property type="entry name" value="IGv"/>
    <property type="match status" value="1"/>
</dbReference>
<feature type="signal peptide" evidence="4">
    <location>
        <begin position="1"/>
        <end position="21"/>
    </location>
</feature>